<organism evidence="1 2">
    <name type="scientific">Paraburkholderia xenovorans (strain LB400)</name>
    <dbReference type="NCBI Taxonomy" id="266265"/>
    <lineage>
        <taxon>Bacteria</taxon>
        <taxon>Pseudomonadati</taxon>
        <taxon>Pseudomonadota</taxon>
        <taxon>Betaproteobacteria</taxon>
        <taxon>Burkholderiales</taxon>
        <taxon>Burkholderiaceae</taxon>
        <taxon>Paraburkholderia</taxon>
    </lineage>
</organism>
<proteinExistence type="predicted"/>
<keyword evidence="2" id="KW-1185">Reference proteome</keyword>
<name>Q13G52_PARXL</name>
<dbReference type="KEGG" id="bxb:DR64_8730"/>
<evidence type="ECO:0000313" key="2">
    <source>
        <dbReference type="Proteomes" id="UP000001817"/>
    </source>
</evidence>
<reference evidence="1 2" key="1">
    <citation type="journal article" date="2006" name="Proc. Natl. Acad. Sci. U.S.A.">
        <title>Burkholderia xenovorans LB400 harbors a multi-replicon, 9.73-Mbp genome shaped for versatility.</title>
        <authorList>
            <person name="Chain P.S."/>
            <person name="Denef V.J."/>
            <person name="Konstantinidis K.T."/>
            <person name="Vergez L.M."/>
            <person name="Agullo L."/>
            <person name="Reyes V.L."/>
            <person name="Hauser L."/>
            <person name="Cordova M."/>
            <person name="Gomez L."/>
            <person name="Gonzalez M."/>
            <person name="Land M."/>
            <person name="Lao V."/>
            <person name="Larimer F."/>
            <person name="LiPuma J.J."/>
            <person name="Mahenthiralingam E."/>
            <person name="Malfatti S.A."/>
            <person name="Marx C.J."/>
            <person name="Parnell J.J."/>
            <person name="Ramette A."/>
            <person name="Richardson P."/>
            <person name="Seeger M."/>
            <person name="Smith D."/>
            <person name="Spilker T."/>
            <person name="Sul W.J."/>
            <person name="Tsoi T.V."/>
            <person name="Ulrich L.E."/>
            <person name="Zhulin I.B."/>
            <person name="Tiedje J.M."/>
        </authorList>
    </citation>
    <scope>NUCLEOTIDE SEQUENCE [LARGE SCALE GENOMIC DNA]</scope>
    <source>
        <strain evidence="1 2">LB400</strain>
    </source>
</reference>
<gene>
    <name evidence="1" type="ORF">Bxe_C1070</name>
</gene>
<accession>Q13G52</accession>
<dbReference type="EMBL" id="CP000272">
    <property type="protein sequence ID" value="ABE36937.1"/>
    <property type="molecule type" value="Genomic_DNA"/>
</dbReference>
<dbReference type="Proteomes" id="UP000001817">
    <property type="component" value="Chromosome 3"/>
</dbReference>
<protein>
    <submittedName>
        <fullName evidence="1">Uncharacterized protein</fullName>
    </submittedName>
</protein>
<dbReference type="AlphaFoldDB" id="Q13G52"/>
<sequence length="103" mass="11189">MTAKEFIQESAALRGQGKYQEAIDVIKANLPKTEGNIRLDARIEAIRAAVEAGDAMTAYEYATAIAAEESGRPRMLTVALTDGALRWPIGIETTTRAPTPKKR</sequence>
<dbReference type="RefSeq" id="WP_011494184.1">
    <property type="nucleotide sequence ID" value="NC_007953.1"/>
</dbReference>
<evidence type="ECO:0000313" key="1">
    <source>
        <dbReference type="EMBL" id="ABE36937.1"/>
    </source>
</evidence>
<dbReference type="KEGG" id="bxe:Bxe_C1070"/>
<dbReference type="OrthoDB" id="9100110at2"/>
<dbReference type="PATRIC" id="fig|266265.5.peg.8830"/>